<dbReference type="EMBL" id="UINC01019116">
    <property type="protein sequence ID" value="SVA80789.1"/>
    <property type="molecule type" value="Genomic_DNA"/>
</dbReference>
<reference evidence="1" key="1">
    <citation type="submission" date="2018-05" db="EMBL/GenBank/DDBJ databases">
        <authorList>
            <person name="Lanie J.A."/>
            <person name="Ng W.-L."/>
            <person name="Kazmierczak K.M."/>
            <person name="Andrzejewski T.M."/>
            <person name="Davidsen T.M."/>
            <person name="Wayne K.J."/>
            <person name="Tettelin H."/>
            <person name="Glass J.I."/>
            <person name="Rusch D."/>
            <person name="Podicherti R."/>
            <person name="Tsui H.-C.T."/>
            <person name="Winkler M.E."/>
        </authorList>
    </citation>
    <scope>NUCLEOTIDE SEQUENCE</scope>
</reference>
<dbReference type="AlphaFoldDB" id="A0A381YUY0"/>
<sequence length="41" mass="4860">MEDVNEFDWLRSGGVVKDEEERTNPFELNRFPGLKMVMESK</sequence>
<proteinExistence type="predicted"/>
<evidence type="ECO:0000313" key="1">
    <source>
        <dbReference type="EMBL" id="SVA80789.1"/>
    </source>
</evidence>
<organism evidence="1">
    <name type="scientific">marine metagenome</name>
    <dbReference type="NCBI Taxonomy" id="408172"/>
    <lineage>
        <taxon>unclassified sequences</taxon>
        <taxon>metagenomes</taxon>
        <taxon>ecological metagenomes</taxon>
    </lineage>
</organism>
<name>A0A381YUY0_9ZZZZ</name>
<gene>
    <name evidence="1" type="ORF">METZ01_LOCUS133643</name>
</gene>
<accession>A0A381YUY0</accession>
<protein>
    <submittedName>
        <fullName evidence="1">Uncharacterized protein</fullName>
    </submittedName>
</protein>